<evidence type="ECO:0000256" key="2">
    <source>
        <dbReference type="ARBA" id="ARBA00022448"/>
    </source>
</evidence>
<evidence type="ECO:0000256" key="14">
    <source>
        <dbReference type="SAM" id="Phobius"/>
    </source>
</evidence>
<keyword evidence="2" id="KW-0813">Transport</keyword>
<proteinExistence type="predicted"/>
<evidence type="ECO:0000259" key="15">
    <source>
        <dbReference type="PROSITE" id="PS50042"/>
    </source>
</evidence>
<dbReference type="GO" id="GO:0034702">
    <property type="term" value="C:monoatomic ion channel complex"/>
    <property type="evidence" value="ECO:0007669"/>
    <property type="project" value="UniProtKB-KW"/>
</dbReference>
<organism evidence="16">
    <name type="scientific">Tetraselmis sp. GSL018</name>
    <dbReference type="NCBI Taxonomy" id="582737"/>
    <lineage>
        <taxon>Eukaryota</taxon>
        <taxon>Viridiplantae</taxon>
        <taxon>Chlorophyta</taxon>
        <taxon>core chlorophytes</taxon>
        <taxon>Chlorodendrophyceae</taxon>
        <taxon>Chlorodendrales</taxon>
        <taxon>Chlorodendraceae</taxon>
        <taxon>Tetraselmis</taxon>
    </lineage>
</organism>
<dbReference type="SUPFAM" id="SSF81324">
    <property type="entry name" value="Voltage-gated potassium channels"/>
    <property type="match status" value="1"/>
</dbReference>
<evidence type="ECO:0000256" key="11">
    <source>
        <dbReference type="ARBA" id="ARBA00023303"/>
    </source>
</evidence>
<dbReference type="EMBL" id="GBEZ01021584">
    <property type="protein sequence ID" value="JAC65175.1"/>
    <property type="molecule type" value="Transcribed_RNA"/>
</dbReference>
<feature type="transmembrane region" description="Helical" evidence="14">
    <location>
        <begin position="301"/>
        <end position="317"/>
    </location>
</feature>
<dbReference type="GO" id="GO:0042391">
    <property type="term" value="P:regulation of membrane potential"/>
    <property type="evidence" value="ECO:0007669"/>
    <property type="project" value="TreeGrafter"/>
</dbReference>
<keyword evidence="11" id="KW-0407">Ion channel</keyword>
<feature type="transmembrane region" description="Helical" evidence="14">
    <location>
        <begin position="261"/>
        <end position="280"/>
    </location>
</feature>
<keyword evidence="5" id="KW-0631">Potassium channel</keyword>
<feature type="transmembrane region" description="Helical" evidence="14">
    <location>
        <begin position="376"/>
        <end position="398"/>
    </location>
</feature>
<evidence type="ECO:0000256" key="13">
    <source>
        <dbReference type="SAM" id="MobiDB-lite"/>
    </source>
</evidence>
<dbReference type="PRINTS" id="PR01463">
    <property type="entry name" value="EAGCHANLFMLY"/>
</dbReference>
<keyword evidence="9" id="KW-0406">Ion transport</keyword>
<evidence type="ECO:0000256" key="1">
    <source>
        <dbReference type="ARBA" id="ARBA00004141"/>
    </source>
</evidence>
<feature type="transmembrane region" description="Helical" evidence="14">
    <location>
        <begin position="486"/>
        <end position="510"/>
    </location>
</feature>
<dbReference type="InterPro" id="IPR018490">
    <property type="entry name" value="cNMP-bd_dom_sf"/>
</dbReference>
<name>A0A061R3D4_9CHLO</name>
<dbReference type="CDD" id="cd00038">
    <property type="entry name" value="CAP_ED"/>
    <property type="match status" value="1"/>
</dbReference>
<evidence type="ECO:0000256" key="12">
    <source>
        <dbReference type="SAM" id="Coils"/>
    </source>
</evidence>
<protein>
    <submittedName>
        <fullName evidence="16">Potassium voltage-gated channel Eag-related subfamily H, invertebrate</fullName>
    </submittedName>
</protein>
<dbReference type="Gene3D" id="2.60.120.10">
    <property type="entry name" value="Jelly Rolls"/>
    <property type="match status" value="1"/>
</dbReference>
<dbReference type="Gene3D" id="1.10.287.70">
    <property type="match status" value="1"/>
</dbReference>
<dbReference type="InterPro" id="IPR018488">
    <property type="entry name" value="cNMP-bd_CS"/>
</dbReference>
<dbReference type="Gene3D" id="1.10.287.630">
    <property type="entry name" value="Helix hairpin bin"/>
    <property type="match status" value="1"/>
</dbReference>
<evidence type="ECO:0000256" key="8">
    <source>
        <dbReference type="ARBA" id="ARBA00022989"/>
    </source>
</evidence>
<evidence type="ECO:0000256" key="7">
    <source>
        <dbReference type="ARBA" id="ARBA00022958"/>
    </source>
</evidence>
<dbReference type="AlphaFoldDB" id="A0A061R3D4"/>
<dbReference type="GO" id="GO:0005249">
    <property type="term" value="F:voltage-gated potassium channel activity"/>
    <property type="evidence" value="ECO:0007669"/>
    <property type="project" value="InterPro"/>
</dbReference>
<keyword evidence="6" id="KW-0851">Voltage-gated channel</keyword>
<sequence>MRFERKNGSAVFERPAEELVSVREEIADLRASLNKRLHSLNARLSALEDSSVNKERPCDGKICDSDSFHLAHATLPSPNSPCNAIVVESEKSSGLSANCFLRHEFGFENGFQPCVNSGYRREFFGKGSRPIAESEEPLNGKSPASAMRSQGRPQLLRQHSSLLFRNLMGAEEKTDGHGRDRNAATAPVAAAPPRQRACWRLSGSPVGAFVLDLIRNPIHPGSKFRTRWDLFVLLLLLYICVTAPVIVSFGIEVSADDNHGLWVFETLVNSLFILDILLNFNTGFTTRDDELVMSRRRIARNYLTGWFIVDLLAVLPYEYMTQETEADAMPLAKGLRLAKVTKILRVLRVIKLLRILKVPALLRQIERSTGRGTVRILTVLGGAMLILHLVACAFFYVAQSSMEDKFEGRLYDDGLTLNDFAGLEEHKKAEIMHEAWANTWVGEMGLDSSDNASRYITALYWSMSTLTTVGYGDVTPANDVEKVASMFAMVIGVTVFAYFMGTTASLITALHSTETVVSSRISQMNEFLRQRRVPRELQNKVRKFYALAAQHQQCEDEELLKQLSTPLRTELLLYLYRNALESVSFFKGQDPVFITSLVYKLRLEYYAEDDIVVQEGDLGYTMYFVSRGWLEARRYNFQVCLLPRKVSGQQSVGARSRASQAFSGIRKYVTSSIAAKRQSLAQRVAPSSSTPSPHHDAAKKWQFYASARDLSWAPYSKVSELRQGDHFGEYSCLLGQPRTATVVAMEFTELYSLSRDDLLDVYRQWPELHKEFQELVAQSNHGKGLMRDSHTDAASQYSEAASKRSNHNGSFHLFPSAGEPHQEPHQVDPGDKGESSGQGGDEQTASAAQGAAKGKAGIERPHEIGAASTEGRLARESSSSGADESILHKQEKGLKQAARLMMNMQKVRARPANPVFQLLSNGKDLDGLMRPDEEQQPDFLLQGSAKNWRPPHEASGAYRNSTG</sequence>
<evidence type="ECO:0000256" key="3">
    <source>
        <dbReference type="ARBA" id="ARBA00022538"/>
    </source>
</evidence>
<comment type="subcellular location">
    <subcellularLocation>
        <location evidence="1">Membrane</location>
        <topology evidence="1">Multi-pass membrane protein</topology>
    </subcellularLocation>
</comment>
<keyword evidence="12" id="KW-0175">Coiled coil</keyword>
<feature type="domain" description="Cyclic nucleotide-binding" evidence="15">
    <location>
        <begin position="585"/>
        <end position="779"/>
    </location>
</feature>
<feature type="region of interest" description="Disordered" evidence="13">
    <location>
        <begin position="942"/>
        <end position="963"/>
    </location>
</feature>
<feature type="compositionally biased region" description="Basic and acidic residues" evidence="13">
    <location>
        <begin position="820"/>
        <end position="834"/>
    </location>
</feature>
<accession>A0A061R3D4</accession>
<dbReference type="InterPro" id="IPR003938">
    <property type="entry name" value="K_chnl_volt-dep_EAG/ELK/ERG"/>
</dbReference>
<feature type="transmembrane region" description="Helical" evidence="14">
    <location>
        <begin position="230"/>
        <end position="249"/>
    </location>
</feature>
<dbReference type="PANTHER" id="PTHR10217">
    <property type="entry name" value="VOLTAGE AND LIGAND GATED POTASSIUM CHANNEL"/>
    <property type="match status" value="1"/>
</dbReference>
<evidence type="ECO:0000256" key="5">
    <source>
        <dbReference type="ARBA" id="ARBA00022826"/>
    </source>
</evidence>
<dbReference type="SUPFAM" id="SSF51206">
    <property type="entry name" value="cAMP-binding domain-like"/>
    <property type="match status" value="1"/>
</dbReference>
<keyword evidence="3" id="KW-0633">Potassium transport</keyword>
<evidence type="ECO:0000256" key="6">
    <source>
        <dbReference type="ARBA" id="ARBA00022882"/>
    </source>
</evidence>
<evidence type="ECO:0000256" key="10">
    <source>
        <dbReference type="ARBA" id="ARBA00023136"/>
    </source>
</evidence>
<evidence type="ECO:0000256" key="4">
    <source>
        <dbReference type="ARBA" id="ARBA00022692"/>
    </source>
</evidence>
<keyword evidence="10 14" id="KW-0472">Membrane</keyword>
<dbReference type="Pfam" id="PF00520">
    <property type="entry name" value="Ion_trans"/>
    <property type="match status" value="1"/>
</dbReference>
<dbReference type="InterPro" id="IPR050818">
    <property type="entry name" value="KCNH_animal-type"/>
</dbReference>
<dbReference type="PROSITE" id="PS50042">
    <property type="entry name" value="CNMP_BINDING_3"/>
    <property type="match status" value="1"/>
</dbReference>
<dbReference type="Pfam" id="PF00027">
    <property type="entry name" value="cNMP_binding"/>
    <property type="match status" value="1"/>
</dbReference>
<reference evidence="16" key="1">
    <citation type="submission" date="2014-05" db="EMBL/GenBank/DDBJ databases">
        <title>The transcriptome of the halophilic microalga Tetraselmis sp. GSL018 isolated from the Great Salt Lake, Utah.</title>
        <authorList>
            <person name="Jinkerson R.E."/>
            <person name="D'Adamo S."/>
            <person name="Posewitz M.C."/>
        </authorList>
    </citation>
    <scope>NUCLEOTIDE SEQUENCE</scope>
    <source>
        <strain evidence="16">GSL018</strain>
    </source>
</reference>
<dbReference type="PANTHER" id="PTHR10217:SF435">
    <property type="entry name" value="POTASSIUM VOLTAGE-GATED CHANNEL PROTEIN EAG"/>
    <property type="match status" value="1"/>
</dbReference>
<keyword evidence="8 14" id="KW-1133">Transmembrane helix</keyword>
<keyword evidence="4 14" id="KW-0812">Transmembrane</keyword>
<feature type="region of interest" description="Disordered" evidence="13">
    <location>
        <begin position="783"/>
        <end position="888"/>
    </location>
</feature>
<dbReference type="InterPro" id="IPR014710">
    <property type="entry name" value="RmlC-like_jellyroll"/>
</dbReference>
<feature type="region of interest" description="Disordered" evidence="13">
    <location>
        <begin position="130"/>
        <end position="152"/>
    </location>
</feature>
<evidence type="ECO:0000256" key="9">
    <source>
        <dbReference type="ARBA" id="ARBA00023065"/>
    </source>
</evidence>
<dbReference type="InterPro" id="IPR005821">
    <property type="entry name" value="Ion_trans_dom"/>
</dbReference>
<feature type="coiled-coil region" evidence="12">
    <location>
        <begin position="23"/>
        <end position="50"/>
    </location>
</feature>
<feature type="compositionally biased region" description="Low complexity" evidence="13">
    <location>
        <begin position="845"/>
        <end position="855"/>
    </location>
</feature>
<dbReference type="InterPro" id="IPR000595">
    <property type="entry name" value="cNMP-bd_dom"/>
</dbReference>
<dbReference type="GO" id="GO:0005886">
    <property type="term" value="C:plasma membrane"/>
    <property type="evidence" value="ECO:0007669"/>
    <property type="project" value="TreeGrafter"/>
</dbReference>
<dbReference type="PROSITE" id="PS00888">
    <property type="entry name" value="CNMP_BINDING_1"/>
    <property type="match status" value="1"/>
</dbReference>
<gene>
    <name evidence="16" type="primary">KCNHN</name>
    <name evidence="16" type="ORF">TSPGSL018_16627</name>
</gene>
<evidence type="ECO:0000313" key="16">
    <source>
        <dbReference type="EMBL" id="JAC65175.1"/>
    </source>
</evidence>
<keyword evidence="7" id="KW-0630">Potassium</keyword>